<proteinExistence type="predicted"/>
<dbReference type="Gene3D" id="2.120.10.30">
    <property type="entry name" value="TolB, C-terminal domain"/>
    <property type="match status" value="1"/>
</dbReference>
<dbReference type="AlphaFoldDB" id="A0A3B0VZR4"/>
<dbReference type="EMBL" id="UOEW01000153">
    <property type="protein sequence ID" value="VAW36864.1"/>
    <property type="molecule type" value="Genomic_DNA"/>
</dbReference>
<accession>A0A3B0VZR4</accession>
<gene>
    <name evidence="1" type="ORF">MNBD_GAMMA01-931</name>
</gene>
<sequence>MGGYVYRGSITGIQGMYIFSDYCAGDMNFATPSAGTWSFTTWQDVGFGTRGFGEDEQGEVYHIKGNSIYKFGLSE</sequence>
<dbReference type="InterPro" id="IPR011042">
    <property type="entry name" value="6-blade_b-propeller_TolB-like"/>
</dbReference>
<organism evidence="1">
    <name type="scientific">hydrothermal vent metagenome</name>
    <dbReference type="NCBI Taxonomy" id="652676"/>
    <lineage>
        <taxon>unclassified sequences</taxon>
        <taxon>metagenomes</taxon>
        <taxon>ecological metagenomes</taxon>
    </lineage>
</organism>
<evidence type="ECO:0000313" key="1">
    <source>
        <dbReference type="EMBL" id="VAW36864.1"/>
    </source>
</evidence>
<protein>
    <submittedName>
        <fullName evidence="1">Uncharacterized protein</fullName>
    </submittedName>
</protein>
<name>A0A3B0VZR4_9ZZZZ</name>
<reference evidence="1" key="1">
    <citation type="submission" date="2018-06" db="EMBL/GenBank/DDBJ databases">
        <authorList>
            <person name="Zhirakovskaya E."/>
        </authorList>
    </citation>
    <scope>NUCLEOTIDE SEQUENCE</scope>
</reference>